<dbReference type="RefSeq" id="WP_277859783.1">
    <property type="nucleotide sequence ID" value="NZ_JARRAG010000001.1"/>
</dbReference>
<gene>
    <name evidence="1" type="ORF">PZE19_06615</name>
</gene>
<sequence length="744" mass="79842">MRSQRARRPPFPAILTLALLGLVPDAGCSRPGTGDLSSGDPRTAPAEIDPAVMLTISPVEKLDDPRLGHLLEAASHWRRSRGPERKVVDQVVLAADVPSYLAAVAAWDQHTYFPVLIDDPTWTLPFLRAFRPSRVIRLKTESRPRGAGAFDAWLAAAEAVSRSWIRDEPETTEWPPSGSPPRWLGATPPGVVFSHPDSPSLAGAVALAAGRFQPLVRLERMSVDAASGKTPKVLGGKDVATEEQAVALARRVESRVASIAGSYARLGDDVDFLTMAGDWPYRYRPDRDSGMVPEGGCALDDLVGRVLDPGTVDLNAARSRWAYAGRLLGDPAASVYRAMASLFLQPESALLWNTYAGGSIWTDYEMNGASKILGRIRPEDAIAVRGGAAADLAAWHAAFPPDDRPGVLLINSSGGPGEFSIAGGPGTAADVPFGPPRIVSMIHSFSAADPTDAATIAGRFLERGAFLYFGSMNEPYLTAFRTPYVLSLLITAEIPLGAALRQGPFEAFGQPWRLAYLGDPLYTVDPIAIEFRPARTAPDAAATLAPPLIPRVRPDAADAAGTLDWCHEVVLQSLLQAPPEAAPVDVSEVLPALSKLDRVRLAPGRRGLLDALLIDQSIAAGEAAGLLDTLLKIPAANRSPIVWRAIESTALDRIASLSRVGEFQGLLDLWSRLVMGPWPPGSRYPAELTRRVAAAASADAPIRVGPFRRSLVEARERLTTLKILPERRQMLDEQLERIARPPGA</sequence>
<protein>
    <submittedName>
        <fullName evidence="1">Uncharacterized protein</fullName>
    </submittedName>
</protein>
<proteinExistence type="predicted"/>
<accession>A0ABT6F770</accession>
<keyword evidence="2" id="KW-1185">Reference proteome</keyword>
<dbReference type="Proteomes" id="UP001216907">
    <property type="component" value="Unassembled WGS sequence"/>
</dbReference>
<evidence type="ECO:0000313" key="1">
    <source>
        <dbReference type="EMBL" id="MDG3003432.1"/>
    </source>
</evidence>
<dbReference type="EMBL" id="JARRAG010000001">
    <property type="protein sequence ID" value="MDG3003432.1"/>
    <property type="molecule type" value="Genomic_DNA"/>
</dbReference>
<comment type="caution">
    <text evidence="1">The sequence shown here is derived from an EMBL/GenBank/DDBJ whole genome shotgun (WGS) entry which is preliminary data.</text>
</comment>
<evidence type="ECO:0000313" key="2">
    <source>
        <dbReference type="Proteomes" id="UP001216907"/>
    </source>
</evidence>
<name>A0ABT6F770_9BACT</name>
<reference evidence="1 2" key="1">
    <citation type="submission" date="2023-03" db="EMBL/GenBank/DDBJ databases">
        <title>Paludisphaera mucosa sp. nov. a novel planctomycete from northern fen.</title>
        <authorList>
            <person name="Ivanova A."/>
        </authorList>
    </citation>
    <scope>NUCLEOTIDE SEQUENCE [LARGE SCALE GENOMIC DNA]</scope>
    <source>
        <strain evidence="1 2">Pla2</strain>
    </source>
</reference>
<organism evidence="1 2">
    <name type="scientific">Paludisphaera mucosa</name>
    <dbReference type="NCBI Taxonomy" id="3030827"/>
    <lineage>
        <taxon>Bacteria</taxon>
        <taxon>Pseudomonadati</taxon>
        <taxon>Planctomycetota</taxon>
        <taxon>Planctomycetia</taxon>
        <taxon>Isosphaerales</taxon>
        <taxon>Isosphaeraceae</taxon>
        <taxon>Paludisphaera</taxon>
    </lineage>
</organism>